<dbReference type="EMBL" id="QUAB01000039">
    <property type="protein sequence ID" value="REJ05930.1"/>
    <property type="molecule type" value="Genomic_DNA"/>
</dbReference>
<reference evidence="2 3" key="1">
    <citation type="submission" date="2018-08" db="EMBL/GenBank/DDBJ databases">
        <title>Isolation, diversity and antifungal activity of Actinobacteria from cow dung.</title>
        <authorList>
            <person name="Ling L."/>
        </authorList>
    </citation>
    <scope>NUCLEOTIDE SEQUENCE [LARGE SCALE GENOMIC DNA]</scope>
    <source>
        <strain evidence="2 3">NEAU-LLE</strain>
    </source>
</reference>
<keyword evidence="3" id="KW-1185">Reference proteome</keyword>
<proteinExistence type="predicted"/>
<sequence>MTASRTASAPAPARPHRHEHGWITESRHPTSEGVIVYVRCAECGIRRVDLIPLCGLSQAAASRPAPSPPTA</sequence>
<dbReference type="RefSeq" id="WP_116241862.1">
    <property type="nucleotide sequence ID" value="NZ_QUAB01000039.1"/>
</dbReference>
<accession>A0A371NVU9</accession>
<evidence type="ECO:0000313" key="2">
    <source>
        <dbReference type="EMBL" id="REJ05930.1"/>
    </source>
</evidence>
<feature type="compositionally biased region" description="Low complexity" evidence="1">
    <location>
        <begin position="1"/>
        <end position="11"/>
    </location>
</feature>
<organism evidence="2 3">
    <name type="scientific">Microbacterium bovistercoris</name>
    <dbReference type="NCBI Taxonomy" id="2293570"/>
    <lineage>
        <taxon>Bacteria</taxon>
        <taxon>Bacillati</taxon>
        <taxon>Actinomycetota</taxon>
        <taxon>Actinomycetes</taxon>
        <taxon>Micrococcales</taxon>
        <taxon>Microbacteriaceae</taxon>
        <taxon>Microbacterium</taxon>
    </lineage>
</organism>
<protein>
    <submittedName>
        <fullName evidence="2">Uncharacterized protein</fullName>
    </submittedName>
</protein>
<feature type="region of interest" description="Disordered" evidence="1">
    <location>
        <begin position="1"/>
        <end position="26"/>
    </location>
</feature>
<gene>
    <name evidence="2" type="ORF">DY023_08310</name>
</gene>
<evidence type="ECO:0000256" key="1">
    <source>
        <dbReference type="SAM" id="MobiDB-lite"/>
    </source>
</evidence>
<dbReference type="AlphaFoldDB" id="A0A371NVU9"/>
<comment type="caution">
    <text evidence="2">The sequence shown here is derived from an EMBL/GenBank/DDBJ whole genome shotgun (WGS) entry which is preliminary data.</text>
</comment>
<dbReference type="OrthoDB" id="4484477at2"/>
<dbReference type="Proteomes" id="UP000262172">
    <property type="component" value="Unassembled WGS sequence"/>
</dbReference>
<name>A0A371NVU9_9MICO</name>
<evidence type="ECO:0000313" key="3">
    <source>
        <dbReference type="Proteomes" id="UP000262172"/>
    </source>
</evidence>